<keyword evidence="1" id="KW-0479">Metal-binding</keyword>
<dbReference type="PANTHER" id="PTHR11903:SF11">
    <property type="entry name" value="ALPHA-DIOXYGENASE 1"/>
    <property type="match status" value="1"/>
</dbReference>
<evidence type="ECO:0000256" key="2">
    <source>
        <dbReference type="ARBA" id="ARBA00022821"/>
    </source>
</evidence>
<keyword evidence="5" id="KW-0408">Iron</keyword>
<gene>
    <name evidence="6" type="ORF">WJX81_006263</name>
</gene>
<dbReference type="GO" id="GO:0004601">
    <property type="term" value="F:peroxidase activity"/>
    <property type="evidence" value="ECO:0007669"/>
    <property type="project" value="InterPro"/>
</dbReference>
<dbReference type="InterPro" id="IPR010255">
    <property type="entry name" value="Haem_peroxidase_sf"/>
</dbReference>
<dbReference type="GO" id="GO:0006952">
    <property type="term" value="P:defense response"/>
    <property type="evidence" value="ECO:0007669"/>
    <property type="project" value="UniProtKB-KW"/>
</dbReference>
<protein>
    <submittedName>
        <fullName evidence="6">Uncharacterized protein</fullName>
    </submittedName>
</protein>
<sequence length="199" mass="22487">MKKFGMNKILDAFGHQPPTTLELNDYPDFLTKVEIEGSCESGPRNMAVVDILRDRERGMVHYNQARRQYGLKALADFEDISDDPKVVEAIKSVYNNIEDVDYMVGCLAESSRPKGRPTMLTTTRHSAWRNVDGTTFKSLLMRHYPELEDSIGDILGGNAFYAWKGAPKYGGFAHVCPNGIIWDKIDWMAEAFGLAPWYA</sequence>
<evidence type="ECO:0000313" key="6">
    <source>
        <dbReference type="EMBL" id="KAK9822471.1"/>
    </source>
</evidence>
<keyword evidence="7" id="KW-1185">Reference proteome</keyword>
<proteinExistence type="predicted"/>
<dbReference type="InterPro" id="IPR019791">
    <property type="entry name" value="Haem_peroxidase_animal"/>
</dbReference>
<dbReference type="SUPFAM" id="SSF48113">
    <property type="entry name" value="Heme-dependent peroxidases"/>
    <property type="match status" value="1"/>
</dbReference>
<dbReference type="GO" id="GO:0020037">
    <property type="term" value="F:heme binding"/>
    <property type="evidence" value="ECO:0007669"/>
    <property type="project" value="InterPro"/>
</dbReference>
<dbReference type="GO" id="GO:0046872">
    <property type="term" value="F:metal ion binding"/>
    <property type="evidence" value="ECO:0007669"/>
    <property type="project" value="UniProtKB-KW"/>
</dbReference>
<dbReference type="InterPro" id="IPR050783">
    <property type="entry name" value="Oxylipin_biosynth_metab"/>
</dbReference>
<dbReference type="EMBL" id="JALJOU010000087">
    <property type="protein sequence ID" value="KAK9822471.1"/>
    <property type="molecule type" value="Genomic_DNA"/>
</dbReference>
<evidence type="ECO:0000256" key="1">
    <source>
        <dbReference type="ARBA" id="ARBA00022723"/>
    </source>
</evidence>
<evidence type="ECO:0000313" key="7">
    <source>
        <dbReference type="Proteomes" id="UP001445335"/>
    </source>
</evidence>
<dbReference type="Gene3D" id="1.10.640.10">
    <property type="entry name" value="Haem peroxidase domain superfamily, animal type"/>
    <property type="match status" value="1"/>
</dbReference>
<reference evidence="6 7" key="1">
    <citation type="journal article" date="2024" name="Nat. Commun.">
        <title>Phylogenomics reveals the evolutionary origins of lichenization in chlorophyte algae.</title>
        <authorList>
            <person name="Puginier C."/>
            <person name="Libourel C."/>
            <person name="Otte J."/>
            <person name="Skaloud P."/>
            <person name="Haon M."/>
            <person name="Grisel S."/>
            <person name="Petersen M."/>
            <person name="Berrin J.G."/>
            <person name="Delaux P.M."/>
            <person name="Dal Grande F."/>
            <person name="Keller J."/>
        </authorList>
    </citation>
    <scope>NUCLEOTIDE SEQUENCE [LARGE SCALE GENOMIC DNA]</scope>
    <source>
        <strain evidence="6 7">SAG 245.80</strain>
    </source>
</reference>
<dbReference type="InterPro" id="IPR037120">
    <property type="entry name" value="Haem_peroxidase_sf_animal"/>
</dbReference>
<organism evidence="6 7">
    <name type="scientific">Elliptochloris bilobata</name>
    <dbReference type="NCBI Taxonomy" id="381761"/>
    <lineage>
        <taxon>Eukaryota</taxon>
        <taxon>Viridiplantae</taxon>
        <taxon>Chlorophyta</taxon>
        <taxon>core chlorophytes</taxon>
        <taxon>Trebouxiophyceae</taxon>
        <taxon>Trebouxiophyceae incertae sedis</taxon>
        <taxon>Elliptochloris clade</taxon>
        <taxon>Elliptochloris</taxon>
    </lineage>
</organism>
<dbReference type="PANTHER" id="PTHR11903">
    <property type="entry name" value="PROSTAGLANDIN G/H SYNTHASE"/>
    <property type="match status" value="1"/>
</dbReference>
<evidence type="ECO:0000256" key="5">
    <source>
        <dbReference type="ARBA" id="ARBA00023004"/>
    </source>
</evidence>
<keyword evidence="3" id="KW-0223">Dioxygenase</keyword>
<evidence type="ECO:0000256" key="3">
    <source>
        <dbReference type="ARBA" id="ARBA00022964"/>
    </source>
</evidence>
<evidence type="ECO:0000256" key="4">
    <source>
        <dbReference type="ARBA" id="ARBA00023002"/>
    </source>
</evidence>
<dbReference type="AlphaFoldDB" id="A0AAW1QMW6"/>
<dbReference type="PROSITE" id="PS50292">
    <property type="entry name" value="PEROXIDASE_3"/>
    <property type="match status" value="1"/>
</dbReference>
<keyword evidence="4" id="KW-0560">Oxidoreductase</keyword>
<comment type="caution">
    <text evidence="6">The sequence shown here is derived from an EMBL/GenBank/DDBJ whole genome shotgun (WGS) entry which is preliminary data.</text>
</comment>
<dbReference type="Proteomes" id="UP001445335">
    <property type="component" value="Unassembled WGS sequence"/>
</dbReference>
<keyword evidence="2" id="KW-0611">Plant defense</keyword>
<dbReference type="GO" id="GO:0006631">
    <property type="term" value="P:fatty acid metabolic process"/>
    <property type="evidence" value="ECO:0007669"/>
    <property type="project" value="UniProtKB-ARBA"/>
</dbReference>
<dbReference type="GO" id="GO:0016702">
    <property type="term" value="F:oxidoreductase activity, acting on single donors with incorporation of molecular oxygen, incorporation of two atoms of oxygen"/>
    <property type="evidence" value="ECO:0007669"/>
    <property type="project" value="TreeGrafter"/>
</dbReference>
<accession>A0AAW1QMW6</accession>
<dbReference type="GO" id="GO:0006979">
    <property type="term" value="P:response to oxidative stress"/>
    <property type="evidence" value="ECO:0007669"/>
    <property type="project" value="InterPro"/>
</dbReference>
<name>A0AAW1QMW6_9CHLO</name>
<dbReference type="Pfam" id="PF03098">
    <property type="entry name" value="An_peroxidase"/>
    <property type="match status" value="1"/>
</dbReference>